<keyword evidence="1" id="KW-0472">Membrane</keyword>
<keyword evidence="1" id="KW-1133">Transmembrane helix</keyword>
<dbReference type="EMBL" id="CP047628">
    <property type="protein sequence ID" value="QIW59318.1"/>
    <property type="molecule type" value="Genomic_DNA"/>
</dbReference>
<accession>A0A290QB74</accession>
<dbReference type="InterPro" id="IPR021749">
    <property type="entry name" value="ComGE"/>
</dbReference>
<evidence type="ECO:0000313" key="5">
    <source>
        <dbReference type="Proteomes" id="UP000501945"/>
    </source>
</evidence>
<keyword evidence="1" id="KW-0812">Transmembrane</keyword>
<proteinExistence type="predicted"/>
<evidence type="ECO:0000313" key="2">
    <source>
        <dbReference type="EMBL" id="QIW52948.1"/>
    </source>
</evidence>
<gene>
    <name evidence="3" type="ORF">GU334_10560</name>
    <name evidence="2" type="ORF">GU336_01545</name>
</gene>
<organism evidence="2 5">
    <name type="scientific">Pseudolactococcus raffinolactis</name>
    <dbReference type="NCBI Taxonomy" id="1366"/>
    <lineage>
        <taxon>Bacteria</taxon>
        <taxon>Bacillati</taxon>
        <taxon>Bacillota</taxon>
        <taxon>Bacilli</taxon>
        <taxon>Lactobacillales</taxon>
        <taxon>Streptococcaceae</taxon>
        <taxon>Pseudolactococcus</taxon>
    </lineage>
</organism>
<evidence type="ECO:0000313" key="3">
    <source>
        <dbReference type="EMBL" id="QIW59318.1"/>
    </source>
</evidence>
<evidence type="ECO:0000313" key="4">
    <source>
        <dbReference type="Proteomes" id="UP000501558"/>
    </source>
</evidence>
<reference evidence="4 5" key="1">
    <citation type="submission" date="2019-12" db="EMBL/GenBank/DDBJ databases">
        <title>Whole genome sequences of Lactococcus raffinolactis strains isolated from sewage.</title>
        <authorList>
            <person name="Ybazeta G."/>
            <person name="Ross M."/>
            <person name="Brabant-Kirwan D."/>
            <person name="Saleh M."/>
            <person name="Dillon J.A."/>
            <person name="Splinter K."/>
            <person name="Nokhbeh R."/>
        </authorList>
    </citation>
    <scope>NUCLEOTIDE SEQUENCE [LARGE SCALE GENOMIC DNA]</scope>
    <source>
        <strain evidence="3 4">Lr_19_14</strain>
        <strain evidence="2 5">Lr_19_5</strain>
    </source>
</reference>
<dbReference type="EMBL" id="CP047616">
    <property type="protein sequence ID" value="QIW52948.1"/>
    <property type="molecule type" value="Genomic_DNA"/>
</dbReference>
<dbReference type="GeneID" id="93296507"/>
<dbReference type="RefSeq" id="WP_082785376.1">
    <property type="nucleotide sequence ID" value="NZ_BAAAXH010000081.1"/>
</dbReference>
<dbReference type="KEGG" id="lrn:CMV25_04325"/>
<dbReference type="Pfam" id="PF11773">
    <property type="entry name" value="ComGE"/>
    <property type="match status" value="1"/>
</dbReference>
<name>A0A290QB74_9LACT</name>
<feature type="transmembrane region" description="Helical" evidence="1">
    <location>
        <begin position="12"/>
        <end position="32"/>
    </location>
</feature>
<dbReference type="InterPro" id="IPR053468">
    <property type="entry name" value="ComGE-like"/>
</dbReference>
<dbReference type="Proteomes" id="UP000501558">
    <property type="component" value="Chromosome"/>
</dbReference>
<dbReference type="OrthoDB" id="2223452at2"/>
<sequence length="101" mass="11158">MVSIKKHDIKAYILLESIMAMALFTMLVSVVLTEISASRAQLSKQNQAIEVLNVGLMAFDSKQSNLSENGVDVSVTRSDKQVVIEHSGQEVLRLEILQETP</sequence>
<dbReference type="AlphaFoldDB" id="A0A290QB74"/>
<protein>
    <submittedName>
        <fullName evidence="2">Type II secretory pathway, pseudopilin PulG</fullName>
    </submittedName>
</protein>
<dbReference type="NCBIfam" id="NF041013">
    <property type="entry name" value="T4P_ComGE"/>
    <property type="match status" value="1"/>
</dbReference>
<dbReference type="STRING" id="1348633.GCA_001591765_00789"/>
<evidence type="ECO:0000256" key="1">
    <source>
        <dbReference type="SAM" id="Phobius"/>
    </source>
</evidence>
<dbReference type="Proteomes" id="UP000501945">
    <property type="component" value="Chromosome"/>
</dbReference>
<keyword evidence="4" id="KW-1185">Reference proteome</keyword>